<dbReference type="EMBL" id="WTXG01000017">
    <property type="protein sequence ID" value="KAI0300671.1"/>
    <property type="molecule type" value="Genomic_DNA"/>
</dbReference>
<name>A0AAD4M3I1_9AGAM</name>
<evidence type="ECO:0000313" key="3">
    <source>
        <dbReference type="Proteomes" id="UP001203297"/>
    </source>
</evidence>
<reference evidence="2" key="1">
    <citation type="journal article" date="2022" name="New Phytol.">
        <title>Evolutionary transition to the ectomycorrhizal habit in the genomes of a hyperdiverse lineage of mushroom-forming fungi.</title>
        <authorList>
            <person name="Looney B."/>
            <person name="Miyauchi S."/>
            <person name="Morin E."/>
            <person name="Drula E."/>
            <person name="Courty P.E."/>
            <person name="Kohler A."/>
            <person name="Kuo A."/>
            <person name="LaButti K."/>
            <person name="Pangilinan J."/>
            <person name="Lipzen A."/>
            <person name="Riley R."/>
            <person name="Andreopoulos W."/>
            <person name="He G."/>
            <person name="Johnson J."/>
            <person name="Nolan M."/>
            <person name="Tritt A."/>
            <person name="Barry K.W."/>
            <person name="Grigoriev I.V."/>
            <person name="Nagy L.G."/>
            <person name="Hibbett D."/>
            <person name="Henrissat B."/>
            <person name="Matheny P.B."/>
            <person name="Labbe J."/>
            <person name="Martin F.M."/>
        </authorList>
    </citation>
    <scope>NUCLEOTIDE SEQUENCE</scope>
    <source>
        <strain evidence="2">BPL690</strain>
    </source>
</reference>
<evidence type="ECO:0000256" key="1">
    <source>
        <dbReference type="ARBA" id="ARBA00023002"/>
    </source>
</evidence>
<comment type="caution">
    <text evidence="2">The sequence shown here is derived from an EMBL/GenBank/DDBJ whole genome shotgun (WGS) entry which is preliminary data.</text>
</comment>
<organism evidence="2 3">
    <name type="scientific">Multifurca ochricompacta</name>
    <dbReference type="NCBI Taxonomy" id="376703"/>
    <lineage>
        <taxon>Eukaryota</taxon>
        <taxon>Fungi</taxon>
        <taxon>Dikarya</taxon>
        <taxon>Basidiomycota</taxon>
        <taxon>Agaricomycotina</taxon>
        <taxon>Agaricomycetes</taxon>
        <taxon>Russulales</taxon>
        <taxon>Russulaceae</taxon>
        <taxon>Multifurca</taxon>
    </lineage>
</organism>
<keyword evidence="1" id="KW-0560">Oxidoreductase</keyword>
<dbReference type="AlphaFoldDB" id="A0AAD4M3I1"/>
<dbReference type="PANTHER" id="PTHR35870">
    <property type="entry name" value="PROTEIN, PUTATIVE (AFU_ORTHOLOGUE AFUA_5G03330)-RELATED"/>
    <property type="match status" value="1"/>
</dbReference>
<dbReference type="GO" id="GO:0016491">
    <property type="term" value="F:oxidoreductase activity"/>
    <property type="evidence" value="ECO:0007669"/>
    <property type="project" value="UniProtKB-KW"/>
</dbReference>
<dbReference type="PANTHER" id="PTHR35870:SF1">
    <property type="entry name" value="PROTEIN, PUTATIVE (AFU_ORTHOLOGUE AFUA_5G03330)-RELATED"/>
    <property type="match status" value="1"/>
</dbReference>
<gene>
    <name evidence="2" type="ORF">B0F90DRAFT_397628</name>
</gene>
<dbReference type="Pfam" id="PF14027">
    <property type="entry name" value="Questin_oxidase"/>
    <property type="match status" value="1"/>
</dbReference>
<sequence>MTSSSQSQDKDALLDKLYSLPCSTGVLQLPGPTHESAEALVEILRQNRWEHQLFFVGEDGENRYNYSTHHVLAIYALGASPEIMTEAYGTHERLKPMVESPEPITDKNYLDHLGDQRYYAGYLAYFSEYLVHHTPGEALEHFILTLPANFVLNLNYIIAQDKKRGGEGKKKHPEMLNRLLAGHAFPFIHLAYGWELGIPGQIAEGLAVAAVYANEQSEVVPQSLFGRAREPIHIMGRFMLPLVPRRTPVFHEKRPTFTLLSRIQDHPKFADDAIGSPGEERRRYPDILKSTGDAITELVNKWTEEWLEGTRNEADVEKRLEGMVEEVIWGNVICFGIGGWNSRDSGQPFKADFSMMSLVTSAYFLLALVLPSRNVPYPSLSLSNRLTLFKAYVLTCAGRYISHGQRGALHIEEFFSTTREQLTAPAMVQPLPFMSRKALSARSGPWERIITNSIVHPDAHLPSTTRALAAFGVRWGDRSPGYFAGGDSGLKDREALDGTLFVRVAGLMMNRLGWAHESGHELGQWDRE</sequence>
<dbReference type="Proteomes" id="UP001203297">
    <property type="component" value="Unassembled WGS sequence"/>
</dbReference>
<proteinExistence type="predicted"/>
<protein>
    <submittedName>
        <fullName evidence="2">Uncharacterized protein</fullName>
    </submittedName>
</protein>
<accession>A0AAD4M3I1</accession>
<dbReference type="InterPro" id="IPR025337">
    <property type="entry name" value="Questin_oxidase-like"/>
</dbReference>
<keyword evidence="3" id="KW-1185">Reference proteome</keyword>
<evidence type="ECO:0000313" key="2">
    <source>
        <dbReference type="EMBL" id="KAI0300671.1"/>
    </source>
</evidence>